<dbReference type="EMBL" id="DUIH01000004">
    <property type="protein sequence ID" value="HIH69237.1"/>
    <property type="molecule type" value="Genomic_DNA"/>
</dbReference>
<evidence type="ECO:0000256" key="3">
    <source>
        <dbReference type="ARBA" id="ARBA00023004"/>
    </source>
</evidence>
<dbReference type="Pfam" id="PF04055">
    <property type="entry name" value="Radical_SAM"/>
    <property type="match status" value="1"/>
</dbReference>
<dbReference type="InterPro" id="IPR013785">
    <property type="entry name" value="Aldolase_TIM"/>
</dbReference>
<dbReference type="Proteomes" id="UP000600363">
    <property type="component" value="Unassembled WGS sequence"/>
</dbReference>
<keyword evidence="1" id="KW-0949">S-adenosyl-L-methionine</keyword>
<dbReference type="AlphaFoldDB" id="A0A832RW67"/>
<gene>
    <name evidence="6" type="ORF">HA299_01245</name>
</gene>
<comment type="caution">
    <text evidence="6">The sequence shown here is derived from an EMBL/GenBank/DDBJ whole genome shotgun (WGS) entry which is preliminary data.</text>
</comment>
<dbReference type="GO" id="GO:0051536">
    <property type="term" value="F:iron-sulfur cluster binding"/>
    <property type="evidence" value="ECO:0007669"/>
    <property type="project" value="UniProtKB-KW"/>
</dbReference>
<protein>
    <submittedName>
        <fullName evidence="6">Radical SAM protein</fullName>
    </submittedName>
</protein>
<evidence type="ECO:0000256" key="1">
    <source>
        <dbReference type="ARBA" id="ARBA00022691"/>
    </source>
</evidence>
<reference evidence="6" key="1">
    <citation type="journal article" date="2020" name="bioRxiv">
        <title>A rank-normalized archaeal taxonomy based on genome phylogeny resolves widespread incomplete and uneven classifications.</title>
        <authorList>
            <person name="Rinke C."/>
            <person name="Chuvochina M."/>
            <person name="Mussig A.J."/>
            <person name="Chaumeil P.-A."/>
            <person name="Waite D.W."/>
            <person name="Whitman W.B."/>
            <person name="Parks D.H."/>
            <person name="Hugenholtz P."/>
        </authorList>
    </citation>
    <scope>NUCLEOTIDE SEQUENCE</scope>
    <source>
        <strain evidence="6">UBA12518</strain>
    </source>
</reference>
<dbReference type="PANTHER" id="PTHR11228:SF7">
    <property type="entry name" value="PQQA PEPTIDE CYCLASE"/>
    <property type="match status" value="1"/>
</dbReference>
<dbReference type="InterPro" id="IPR058240">
    <property type="entry name" value="rSAM_sf"/>
</dbReference>
<dbReference type="SUPFAM" id="SSF102114">
    <property type="entry name" value="Radical SAM enzymes"/>
    <property type="match status" value="1"/>
</dbReference>
<dbReference type="InterPro" id="IPR007197">
    <property type="entry name" value="rSAM"/>
</dbReference>
<dbReference type="CDD" id="cd01335">
    <property type="entry name" value="Radical_SAM"/>
    <property type="match status" value="1"/>
</dbReference>
<sequence>MNCGHCYLKKGDSVMPLDMIKNICIDFLKTRLPLHRTEIVLSGGDPLLHPNFAEICELVRKLNGNIRLSTNGILIPKYIHVFRKQDGVQVSVDGNEEVHDYIRGEGSYQKTVKALHLLDENGINHSIGFTLNRLNLECIDHIIDLCIETGCRMLNLNLYQPIRNSLKLEPVTFKKWLKVREYAIKKAEKEGIYIPKLCIERGCIAGVLGLSVLPSQTIKFEIQKELLNMENNWDAYWIIHTWMPTINSPPSPEGMTGTEREEYGIEEIPANKIKERAAELGLSPARVKELLELGEPLYVANGGVIIKKHPIRVFRTDLASFKDVSPGIRRALREINKRVRNE</sequence>
<feature type="domain" description="Radical SAM core" evidence="5">
    <location>
        <begin position="1"/>
        <end position="197"/>
    </location>
</feature>
<evidence type="ECO:0000313" key="7">
    <source>
        <dbReference type="Proteomes" id="UP000600363"/>
    </source>
</evidence>
<evidence type="ECO:0000313" key="6">
    <source>
        <dbReference type="EMBL" id="HIH69237.1"/>
    </source>
</evidence>
<dbReference type="PANTHER" id="PTHR11228">
    <property type="entry name" value="RADICAL SAM DOMAIN PROTEIN"/>
    <property type="match status" value="1"/>
</dbReference>
<keyword evidence="4" id="KW-0411">Iron-sulfur</keyword>
<dbReference type="InterPro" id="IPR050377">
    <property type="entry name" value="Radical_SAM_PqqE_MftC-like"/>
</dbReference>
<dbReference type="GO" id="GO:0003824">
    <property type="term" value="F:catalytic activity"/>
    <property type="evidence" value="ECO:0007669"/>
    <property type="project" value="InterPro"/>
</dbReference>
<dbReference type="Gene3D" id="3.20.20.70">
    <property type="entry name" value="Aldolase class I"/>
    <property type="match status" value="1"/>
</dbReference>
<dbReference type="PROSITE" id="PS51918">
    <property type="entry name" value="RADICAL_SAM"/>
    <property type="match status" value="1"/>
</dbReference>
<evidence type="ECO:0000256" key="2">
    <source>
        <dbReference type="ARBA" id="ARBA00022723"/>
    </source>
</evidence>
<dbReference type="GO" id="GO:0046872">
    <property type="term" value="F:metal ion binding"/>
    <property type="evidence" value="ECO:0007669"/>
    <property type="project" value="UniProtKB-KW"/>
</dbReference>
<evidence type="ECO:0000259" key="5">
    <source>
        <dbReference type="PROSITE" id="PS51918"/>
    </source>
</evidence>
<proteinExistence type="predicted"/>
<name>A0A832RW67_9EURY</name>
<keyword evidence="2" id="KW-0479">Metal-binding</keyword>
<keyword evidence="3" id="KW-0408">Iron</keyword>
<accession>A0A832RW67</accession>
<evidence type="ECO:0000256" key="4">
    <source>
        <dbReference type="ARBA" id="ARBA00023014"/>
    </source>
</evidence>
<organism evidence="6 7">
    <name type="scientific">Methermicoccus shengliensis</name>
    <dbReference type="NCBI Taxonomy" id="660064"/>
    <lineage>
        <taxon>Archaea</taxon>
        <taxon>Methanobacteriati</taxon>
        <taxon>Methanobacteriota</taxon>
        <taxon>Stenosarchaea group</taxon>
        <taxon>Methanomicrobia</taxon>
        <taxon>Methanosarcinales</taxon>
        <taxon>Methermicoccaceae</taxon>
        <taxon>Methermicoccus</taxon>
    </lineage>
</organism>